<evidence type="ECO:0000256" key="9">
    <source>
        <dbReference type="RuleBase" id="RU363079"/>
    </source>
</evidence>
<feature type="transmembrane region" description="Helical" evidence="9">
    <location>
        <begin position="636"/>
        <end position="663"/>
    </location>
</feature>
<reference evidence="11" key="1">
    <citation type="journal article" date="2019" name="Nat. Commun.">
        <title>Expansion of phycobilisome linker gene families in mesophilic red algae.</title>
        <authorList>
            <person name="Lee J."/>
            <person name="Kim D."/>
            <person name="Bhattacharya D."/>
            <person name="Yoon H.S."/>
        </authorList>
    </citation>
    <scope>NUCLEOTIDE SEQUENCE [LARGE SCALE GENOMIC DNA]</scope>
    <source>
        <strain evidence="11">CCMP 1328</strain>
    </source>
</reference>
<protein>
    <recommendedName>
        <fullName evidence="9">Transmembrane 9 superfamily member</fullName>
    </recommendedName>
</protein>
<keyword evidence="7" id="KW-0333">Golgi apparatus</keyword>
<dbReference type="Proteomes" id="UP000324585">
    <property type="component" value="Unassembled WGS sequence"/>
</dbReference>
<feature type="transmembrane region" description="Helical" evidence="9">
    <location>
        <begin position="554"/>
        <end position="580"/>
    </location>
</feature>
<dbReference type="EMBL" id="VRMN01000001">
    <property type="protein sequence ID" value="KAA8499668.1"/>
    <property type="molecule type" value="Genomic_DNA"/>
</dbReference>
<keyword evidence="8 9" id="KW-0472">Membrane</keyword>
<dbReference type="PANTHER" id="PTHR10766:SF55">
    <property type="entry name" value="TRANSMEMBRANE 9 SUPERFAMILY MEMBER 4"/>
    <property type="match status" value="1"/>
</dbReference>
<dbReference type="AlphaFoldDB" id="A0A5J4Z940"/>
<dbReference type="Pfam" id="PF02990">
    <property type="entry name" value="EMP70"/>
    <property type="match status" value="1"/>
</dbReference>
<dbReference type="PANTHER" id="PTHR10766">
    <property type="entry name" value="TRANSMEMBRANE 9 SUPERFAMILY PROTEIN"/>
    <property type="match status" value="1"/>
</dbReference>
<feature type="transmembrane region" description="Helical" evidence="9">
    <location>
        <begin position="527"/>
        <end position="548"/>
    </location>
</feature>
<comment type="caution">
    <text evidence="10">The sequence shown here is derived from an EMBL/GenBank/DDBJ whole genome shotgun (WGS) entry which is preliminary data.</text>
</comment>
<feature type="transmembrane region" description="Helical" evidence="9">
    <location>
        <begin position="409"/>
        <end position="427"/>
    </location>
</feature>
<evidence type="ECO:0000256" key="2">
    <source>
        <dbReference type="ARBA" id="ARBA00004555"/>
    </source>
</evidence>
<dbReference type="InterPro" id="IPR004240">
    <property type="entry name" value="EMP70"/>
</dbReference>
<evidence type="ECO:0000313" key="11">
    <source>
        <dbReference type="Proteomes" id="UP000324585"/>
    </source>
</evidence>
<evidence type="ECO:0000256" key="7">
    <source>
        <dbReference type="ARBA" id="ARBA00023034"/>
    </source>
</evidence>
<comment type="similarity">
    <text evidence="3 9">Belongs to the nonaspanin (TM9SF) (TC 9.A.2) family.</text>
</comment>
<gene>
    <name evidence="10" type="ORF">FVE85_7253</name>
</gene>
<dbReference type="GO" id="GO:0016020">
    <property type="term" value="C:membrane"/>
    <property type="evidence" value="ECO:0007669"/>
    <property type="project" value="UniProtKB-SubCell"/>
</dbReference>
<evidence type="ECO:0000256" key="1">
    <source>
        <dbReference type="ARBA" id="ARBA00004141"/>
    </source>
</evidence>
<keyword evidence="6 9" id="KW-1133">Transmembrane helix</keyword>
<feature type="transmembrane region" description="Helical" evidence="9">
    <location>
        <begin position="469"/>
        <end position="489"/>
    </location>
</feature>
<evidence type="ECO:0000256" key="5">
    <source>
        <dbReference type="ARBA" id="ARBA00022729"/>
    </source>
</evidence>
<keyword evidence="4 9" id="KW-0812">Transmembrane</keyword>
<feature type="transmembrane region" description="Helical" evidence="9">
    <location>
        <begin position="306"/>
        <end position="328"/>
    </location>
</feature>
<dbReference type="OrthoDB" id="1666796at2759"/>
<evidence type="ECO:0000256" key="8">
    <source>
        <dbReference type="ARBA" id="ARBA00023136"/>
    </source>
</evidence>
<dbReference type="GO" id="GO:0005794">
    <property type="term" value="C:Golgi apparatus"/>
    <property type="evidence" value="ECO:0007669"/>
    <property type="project" value="UniProtKB-SubCell"/>
</dbReference>
<evidence type="ECO:0000256" key="6">
    <source>
        <dbReference type="ARBA" id="ARBA00022989"/>
    </source>
</evidence>
<keyword evidence="11" id="KW-1185">Reference proteome</keyword>
<feature type="transmembrane region" description="Helical" evidence="9">
    <location>
        <begin position="369"/>
        <end position="397"/>
    </location>
</feature>
<name>A0A5J4Z940_PORPP</name>
<accession>A0A5J4Z940</accession>
<evidence type="ECO:0000256" key="3">
    <source>
        <dbReference type="ARBA" id="ARBA00005227"/>
    </source>
</evidence>
<evidence type="ECO:0000313" key="10">
    <source>
        <dbReference type="EMBL" id="KAA8499668.1"/>
    </source>
</evidence>
<sequence>MVQRRSERVAMRGASGVLQMLVLVLALALTWCGSSTRAFYIPGVAPVDYEPGAALEVMANKLTSPANHVAFDYHRFLFCKPLDQRTGAEKEGRVKNAKRLNFGQLLSGERAQPTRYEIAMLNPETCVNLCTVNVDTNKRKKALTRMITLIKEKYVVRLNMDNMPLVINMRAPGSESNFTFLGHPLGRVEKVMEQTKTYIYNHLSFRVLVHKPETSMVERLGGSFFRVVGFEVMPSSINHAMKDGKPSCDDARGGKELAESTTEITYTYDVVFEESDIKWATRWDSILSASPQTAKVKCPQTAKVKWFSLVNTIVTTLLISIIVFVVLFRTVYLDFARYNGISDEEELGEDMGWKMIHGDVFRLPLKFDVLAVLVGSGLQLMCLLGGTTVLAVLGFISPAARGSYLSVSLLFWVVSSFVCGFGSARLYQGMGGTLKRNVTLMSAFFLSGSIALVFLGLNFLLHFTSSTNAVPVFTLLLLAAIWFGFSIPLNMLGSYVGFQGSEFDLPCKTNSIPREVPVTPLPLTASLYALPGVIPFSVAFVPLTLVLQSMWSGAIFYMFGFLLVISALILVVSAQVGMIVAYLRFCAMNYHWWWLSFMSCASSAGFVFLYSVMYFFGLGNFGEHDFISTIIYFSYMALFSVCTGLVCGTASFLAALVFAIRIFKSIRLD</sequence>
<evidence type="ECO:0000256" key="4">
    <source>
        <dbReference type="ARBA" id="ARBA00022692"/>
    </source>
</evidence>
<proteinExistence type="inferred from homology"/>
<organism evidence="10 11">
    <name type="scientific">Porphyridium purpureum</name>
    <name type="common">Red alga</name>
    <name type="synonym">Porphyridium cruentum</name>
    <dbReference type="NCBI Taxonomy" id="35688"/>
    <lineage>
        <taxon>Eukaryota</taxon>
        <taxon>Rhodophyta</taxon>
        <taxon>Bangiophyceae</taxon>
        <taxon>Porphyridiales</taxon>
        <taxon>Porphyridiaceae</taxon>
        <taxon>Porphyridium</taxon>
    </lineage>
</organism>
<feature type="transmembrane region" description="Helical" evidence="9">
    <location>
        <begin position="592"/>
        <end position="616"/>
    </location>
</feature>
<comment type="subcellular location">
    <subcellularLocation>
        <location evidence="2">Golgi apparatus</location>
    </subcellularLocation>
    <subcellularLocation>
        <location evidence="1">Membrane</location>
        <topology evidence="1">Multi-pass membrane protein</topology>
    </subcellularLocation>
</comment>
<dbReference type="GO" id="GO:0072657">
    <property type="term" value="P:protein localization to membrane"/>
    <property type="evidence" value="ECO:0007669"/>
    <property type="project" value="TreeGrafter"/>
</dbReference>
<dbReference type="OMA" id="SINHAMK"/>
<feature type="transmembrane region" description="Helical" evidence="9">
    <location>
        <begin position="439"/>
        <end position="463"/>
    </location>
</feature>
<keyword evidence="5" id="KW-0732">Signal</keyword>